<evidence type="ECO:0000256" key="9">
    <source>
        <dbReference type="HAMAP-Rule" id="MF_00154"/>
    </source>
</evidence>
<name>A0A0M2SX03_9BACI</name>
<dbReference type="GO" id="GO:0005886">
    <property type="term" value="C:plasma membrane"/>
    <property type="evidence" value="ECO:0007669"/>
    <property type="project" value="UniProtKB-SubCell"/>
</dbReference>
<dbReference type="InterPro" id="IPR006369">
    <property type="entry name" value="Protohaem_IX_farnesylTrfase"/>
</dbReference>
<dbReference type="GO" id="GO:0048034">
    <property type="term" value="P:heme O biosynthetic process"/>
    <property type="evidence" value="ECO:0007669"/>
    <property type="project" value="UniProtKB-UniRule"/>
</dbReference>
<dbReference type="HAMAP" id="MF_00154">
    <property type="entry name" value="CyoE_CtaB"/>
    <property type="match status" value="1"/>
</dbReference>
<dbReference type="UniPathway" id="UPA00834">
    <property type="reaction ID" value="UER00712"/>
</dbReference>
<feature type="transmembrane region" description="Helical" evidence="9">
    <location>
        <begin position="21"/>
        <end position="39"/>
    </location>
</feature>
<feature type="transmembrane region" description="Helical" evidence="9">
    <location>
        <begin position="145"/>
        <end position="165"/>
    </location>
</feature>
<dbReference type="GO" id="GO:0008495">
    <property type="term" value="F:protoheme IX farnesyltransferase activity"/>
    <property type="evidence" value="ECO:0007669"/>
    <property type="project" value="UniProtKB-UniRule"/>
</dbReference>
<evidence type="ECO:0000256" key="4">
    <source>
        <dbReference type="ARBA" id="ARBA00022692"/>
    </source>
</evidence>
<dbReference type="AlphaFoldDB" id="A0A0M2SX03"/>
<dbReference type="RefSeq" id="WP_046523724.1">
    <property type="nucleotide sequence ID" value="NZ_LAYY01000009.1"/>
</dbReference>
<organism evidence="10 11">
    <name type="scientific">Mesobacillus campisalis</name>
    <dbReference type="NCBI Taxonomy" id="1408103"/>
    <lineage>
        <taxon>Bacteria</taxon>
        <taxon>Bacillati</taxon>
        <taxon>Bacillota</taxon>
        <taxon>Bacilli</taxon>
        <taxon>Bacillales</taxon>
        <taxon>Bacillaceae</taxon>
        <taxon>Mesobacillus</taxon>
    </lineage>
</organism>
<comment type="function">
    <text evidence="9">Converts heme B (protoheme IX) to heme O by substitution of the vinyl group on carbon 2 of heme B porphyrin ring with a hydroxyethyl farnesyl side group.</text>
</comment>
<accession>A0A0M2SX03</accession>
<dbReference type="Proteomes" id="UP000034166">
    <property type="component" value="Unassembled WGS sequence"/>
</dbReference>
<proteinExistence type="inferred from homology"/>
<dbReference type="CDD" id="cd13957">
    <property type="entry name" value="PT_UbiA_Cox10"/>
    <property type="match status" value="1"/>
</dbReference>
<comment type="pathway">
    <text evidence="9">Porphyrin-containing compound metabolism; heme O biosynthesis; heme O from protoheme: step 1/1.</text>
</comment>
<dbReference type="EMBL" id="LAYY01000009">
    <property type="protein sequence ID" value="KKK38246.1"/>
    <property type="molecule type" value="Genomic_DNA"/>
</dbReference>
<feature type="transmembrane region" description="Helical" evidence="9">
    <location>
        <begin position="216"/>
        <end position="233"/>
    </location>
</feature>
<reference evidence="10 11" key="1">
    <citation type="submission" date="2015-04" db="EMBL/GenBank/DDBJ databases">
        <title>Taxonomic description and genome sequence of Bacillus campisalis sp. nov., a novel member of the genus Bacillus isolated from solar saltern.</title>
        <authorList>
            <person name="Mathan Kumar R."/>
            <person name="Kaur G."/>
            <person name="Kumar A."/>
            <person name="Singh N.K."/>
            <person name="Kaur N."/>
            <person name="Kumar N."/>
            <person name="Mayilraj S."/>
        </authorList>
    </citation>
    <scope>NUCLEOTIDE SEQUENCE [LARGE SCALE GENOMIC DNA]</scope>
    <source>
        <strain evidence="10 11">SA2-6</strain>
    </source>
</reference>
<keyword evidence="2 9" id="KW-1003">Cell membrane</keyword>
<dbReference type="NCBIfam" id="TIGR01473">
    <property type="entry name" value="cyoE_ctaB"/>
    <property type="match status" value="1"/>
</dbReference>
<feature type="transmembrane region" description="Helical" evidence="9">
    <location>
        <begin position="120"/>
        <end position="138"/>
    </location>
</feature>
<evidence type="ECO:0000256" key="7">
    <source>
        <dbReference type="ARBA" id="ARBA00023136"/>
    </source>
</evidence>
<keyword evidence="7 9" id="KW-0472">Membrane</keyword>
<evidence type="ECO:0000256" key="8">
    <source>
        <dbReference type="ARBA" id="ARBA00047690"/>
    </source>
</evidence>
<feature type="transmembrane region" description="Helical" evidence="9">
    <location>
        <begin position="239"/>
        <end position="260"/>
    </location>
</feature>
<gene>
    <name evidence="9" type="primary">ctaB</name>
    <name evidence="10" type="ORF">WQ57_10150</name>
</gene>
<evidence type="ECO:0000256" key="1">
    <source>
        <dbReference type="ARBA" id="ARBA00004141"/>
    </source>
</evidence>
<evidence type="ECO:0000256" key="5">
    <source>
        <dbReference type="ARBA" id="ARBA00022989"/>
    </source>
</evidence>
<comment type="catalytic activity">
    <reaction evidence="8 9">
        <text>heme b + (2E,6E)-farnesyl diphosphate + H2O = Fe(II)-heme o + diphosphate</text>
        <dbReference type="Rhea" id="RHEA:28070"/>
        <dbReference type="ChEBI" id="CHEBI:15377"/>
        <dbReference type="ChEBI" id="CHEBI:33019"/>
        <dbReference type="ChEBI" id="CHEBI:60344"/>
        <dbReference type="ChEBI" id="CHEBI:60530"/>
        <dbReference type="ChEBI" id="CHEBI:175763"/>
        <dbReference type="EC" id="2.5.1.141"/>
    </reaction>
</comment>
<keyword evidence="4 9" id="KW-0812">Transmembrane</keyword>
<dbReference type="PROSITE" id="PS00943">
    <property type="entry name" value="UBIA"/>
    <property type="match status" value="1"/>
</dbReference>
<keyword evidence="11" id="KW-1185">Reference proteome</keyword>
<feature type="transmembrane region" description="Helical" evidence="9">
    <location>
        <begin position="272"/>
        <end position="291"/>
    </location>
</feature>
<dbReference type="InterPro" id="IPR044878">
    <property type="entry name" value="UbiA_sf"/>
</dbReference>
<comment type="miscellaneous">
    <text evidence="9">Carbon 2 of the heme B porphyrin ring is defined according to the Fischer nomenclature.</text>
</comment>
<dbReference type="PANTHER" id="PTHR43448:SF2">
    <property type="entry name" value="PROTOHEME IX FARNESYLTRANSFERASE, MITOCHONDRIAL"/>
    <property type="match status" value="1"/>
</dbReference>
<evidence type="ECO:0000256" key="2">
    <source>
        <dbReference type="ARBA" id="ARBA00022475"/>
    </source>
</evidence>
<comment type="subcellular location">
    <subcellularLocation>
        <location evidence="9">Cell membrane</location>
        <topology evidence="9">Multi-pass membrane protein</topology>
    </subcellularLocation>
    <subcellularLocation>
        <location evidence="1">Membrane</location>
        <topology evidence="1">Multi-pass membrane protein</topology>
    </subcellularLocation>
</comment>
<keyword evidence="6 9" id="KW-0350">Heme biosynthesis</keyword>
<dbReference type="InterPro" id="IPR000537">
    <property type="entry name" value="UbiA_prenyltransferase"/>
</dbReference>
<evidence type="ECO:0000313" key="11">
    <source>
        <dbReference type="Proteomes" id="UP000034166"/>
    </source>
</evidence>
<protein>
    <recommendedName>
        <fullName evidence="9">Protoheme IX farnesyltransferase</fullName>
        <ecNumber evidence="9">2.5.1.141</ecNumber>
    </recommendedName>
    <alternativeName>
        <fullName evidence="9">Heme B farnesyltransferase</fullName>
    </alternativeName>
    <alternativeName>
        <fullName evidence="9">Heme O synthase</fullName>
    </alternativeName>
</protein>
<comment type="subunit">
    <text evidence="9">Interacts with CtaA.</text>
</comment>
<feature type="transmembrane region" description="Helical" evidence="9">
    <location>
        <begin position="171"/>
        <end position="192"/>
    </location>
</feature>
<feature type="transmembrane region" description="Helical" evidence="9">
    <location>
        <begin position="93"/>
        <end position="114"/>
    </location>
</feature>
<dbReference type="Gene3D" id="1.10.357.140">
    <property type="entry name" value="UbiA prenyltransferase"/>
    <property type="match status" value="1"/>
</dbReference>
<feature type="transmembrane region" description="Helical" evidence="9">
    <location>
        <begin position="51"/>
        <end position="72"/>
    </location>
</feature>
<sequence>MQTKTPNNFFKNLVSLIKGKVFVINVLPVLTGYFLSSHINHVPLAEHIASFFITLIGSSFVIAGALMLNNWYEADLDKLMERTKSRPSANGEFSRKFVLTLGVTTSIIGFLLLLFTNAEVFLFSFIGWFFYVIFYTFWSKQKYSWNTIIGAVSGCVTPLIGWSVVSSSFQLIPMMVALIVFIWQMPHTYAIAIRRLDDYKRAGFAMLPVVSGIKKTKIHILFYLICLIPLPFFMKSLGWFFIGFITLLNIGWIGLSLSGFSAQNEEHWANRMFKYSVIHMMLFLTSIVVLSI</sequence>
<keyword evidence="5 9" id="KW-1133">Transmembrane helix</keyword>
<comment type="similarity">
    <text evidence="9">Belongs to the UbiA prenyltransferase family. Protoheme IX farnesyltransferase subfamily.</text>
</comment>
<keyword evidence="3 9" id="KW-0808">Transferase</keyword>
<evidence type="ECO:0000256" key="6">
    <source>
        <dbReference type="ARBA" id="ARBA00023133"/>
    </source>
</evidence>
<dbReference type="Pfam" id="PF01040">
    <property type="entry name" value="UbiA"/>
    <property type="match status" value="1"/>
</dbReference>
<dbReference type="PANTHER" id="PTHR43448">
    <property type="entry name" value="PROTOHEME IX FARNESYLTRANSFERASE, MITOCHONDRIAL"/>
    <property type="match status" value="1"/>
</dbReference>
<evidence type="ECO:0000313" key="10">
    <source>
        <dbReference type="EMBL" id="KKK38246.1"/>
    </source>
</evidence>
<comment type="caution">
    <text evidence="10">The sequence shown here is derived from an EMBL/GenBank/DDBJ whole genome shotgun (WGS) entry which is preliminary data.</text>
</comment>
<dbReference type="EC" id="2.5.1.141" evidence="9"/>
<dbReference type="PATRIC" id="fig|1408103.3.peg.2287"/>
<dbReference type="InterPro" id="IPR030470">
    <property type="entry name" value="UbiA_prenylTrfase_CS"/>
</dbReference>
<evidence type="ECO:0000256" key="3">
    <source>
        <dbReference type="ARBA" id="ARBA00022679"/>
    </source>
</evidence>